<dbReference type="SUPFAM" id="SSF54862">
    <property type="entry name" value="4Fe-4S ferredoxins"/>
    <property type="match status" value="1"/>
</dbReference>
<keyword evidence="5" id="KW-0560">Oxidoreductase</keyword>
<comment type="cofactor">
    <cofactor evidence="1">
        <name>FAD</name>
        <dbReference type="ChEBI" id="CHEBI:57692"/>
    </cofactor>
</comment>
<evidence type="ECO:0000256" key="7">
    <source>
        <dbReference type="ARBA" id="ARBA00023014"/>
    </source>
</evidence>
<feature type="domain" description="4Fe-4S ferredoxin-type" evidence="8">
    <location>
        <begin position="179"/>
        <end position="208"/>
    </location>
</feature>
<sequence>TDIRSFGKGYEEFYRNIRGIKTNFFRGKPSEVRRGNNQLKMDIFDTSTNKLFEINTDMVVLVPALVPRNDVEELTRILHISQSSDGFFLEAHPKLRPMDTFTDGIFIAGCCQGPKDIQDSVSQASGAAARAANILSKKEILTEPLIAFIDEDLCSGCGTCISICSFNAIELVKEKDGLSKVKIIEGLCKGCGSCVGACPSGAMQQRGYKDKQILSMIKETI</sequence>
<keyword evidence="4" id="KW-0285">Flavoprotein</keyword>
<evidence type="ECO:0000256" key="1">
    <source>
        <dbReference type="ARBA" id="ARBA00001974"/>
    </source>
</evidence>
<evidence type="ECO:0000256" key="6">
    <source>
        <dbReference type="ARBA" id="ARBA00023004"/>
    </source>
</evidence>
<proteinExistence type="inferred from homology"/>
<evidence type="ECO:0000313" key="9">
    <source>
        <dbReference type="EMBL" id="GAF87774.1"/>
    </source>
</evidence>
<evidence type="ECO:0000256" key="3">
    <source>
        <dbReference type="ARBA" id="ARBA00022723"/>
    </source>
</evidence>
<dbReference type="PANTHER" id="PTHR43498:SF1">
    <property type="entry name" value="COB--COM HETERODISULFIDE REDUCTASE IRON-SULFUR SUBUNIT A"/>
    <property type="match status" value="1"/>
</dbReference>
<dbReference type="Gene3D" id="3.30.70.20">
    <property type="match status" value="1"/>
</dbReference>
<protein>
    <recommendedName>
        <fullName evidence="8">4Fe-4S ferredoxin-type domain-containing protein</fullName>
    </recommendedName>
</protein>
<feature type="domain" description="4Fe-4S ferredoxin-type" evidence="8">
    <location>
        <begin position="145"/>
        <end position="174"/>
    </location>
</feature>
<name>X0T3F0_9ZZZZ</name>
<accession>X0T3F0</accession>
<dbReference type="GO" id="GO:0046872">
    <property type="term" value="F:metal ion binding"/>
    <property type="evidence" value="ECO:0007669"/>
    <property type="project" value="UniProtKB-KW"/>
</dbReference>
<feature type="non-terminal residue" evidence="9">
    <location>
        <position position="1"/>
    </location>
</feature>
<evidence type="ECO:0000256" key="2">
    <source>
        <dbReference type="ARBA" id="ARBA00006561"/>
    </source>
</evidence>
<comment type="similarity">
    <text evidence="2">Belongs to the HdrA family.</text>
</comment>
<keyword evidence="4" id="KW-0274">FAD</keyword>
<evidence type="ECO:0000256" key="4">
    <source>
        <dbReference type="ARBA" id="ARBA00022827"/>
    </source>
</evidence>
<dbReference type="PROSITE" id="PS00198">
    <property type="entry name" value="4FE4S_FER_1"/>
    <property type="match status" value="1"/>
</dbReference>
<dbReference type="InterPro" id="IPR039650">
    <property type="entry name" value="HdrA-like"/>
</dbReference>
<dbReference type="PROSITE" id="PS51379">
    <property type="entry name" value="4FE4S_FER_2"/>
    <property type="match status" value="2"/>
</dbReference>
<organism evidence="9">
    <name type="scientific">marine sediment metagenome</name>
    <dbReference type="NCBI Taxonomy" id="412755"/>
    <lineage>
        <taxon>unclassified sequences</taxon>
        <taxon>metagenomes</taxon>
        <taxon>ecological metagenomes</taxon>
    </lineage>
</organism>
<dbReference type="GO" id="GO:0051536">
    <property type="term" value="F:iron-sulfur cluster binding"/>
    <property type="evidence" value="ECO:0007669"/>
    <property type="project" value="UniProtKB-KW"/>
</dbReference>
<dbReference type="InterPro" id="IPR017896">
    <property type="entry name" value="4Fe4S_Fe-S-bd"/>
</dbReference>
<gene>
    <name evidence="9" type="ORF">S01H1_27149</name>
</gene>
<dbReference type="AlphaFoldDB" id="X0T3F0"/>
<dbReference type="InterPro" id="IPR017900">
    <property type="entry name" value="4Fe4S_Fe_S_CS"/>
</dbReference>
<evidence type="ECO:0000259" key="8">
    <source>
        <dbReference type="PROSITE" id="PS51379"/>
    </source>
</evidence>
<keyword evidence="6" id="KW-0408">Iron</keyword>
<keyword evidence="3" id="KW-0479">Metal-binding</keyword>
<comment type="caution">
    <text evidence="9">The sequence shown here is derived from an EMBL/GenBank/DDBJ whole genome shotgun (WGS) entry which is preliminary data.</text>
</comment>
<dbReference type="EMBL" id="BARS01016503">
    <property type="protein sequence ID" value="GAF87774.1"/>
    <property type="molecule type" value="Genomic_DNA"/>
</dbReference>
<keyword evidence="7" id="KW-0411">Iron-sulfur</keyword>
<dbReference type="PANTHER" id="PTHR43498">
    <property type="entry name" value="FERREDOXIN:COB-COM HETERODISULFIDE REDUCTASE SUBUNIT A"/>
    <property type="match status" value="1"/>
</dbReference>
<dbReference type="Pfam" id="PF12838">
    <property type="entry name" value="Fer4_7"/>
    <property type="match status" value="1"/>
</dbReference>
<evidence type="ECO:0000256" key="5">
    <source>
        <dbReference type="ARBA" id="ARBA00023002"/>
    </source>
</evidence>
<reference evidence="9" key="1">
    <citation type="journal article" date="2014" name="Front. Microbiol.">
        <title>High frequency of phylogenetically diverse reductive dehalogenase-homologous genes in deep subseafloor sedimentary metagenomes.</title>
        <authorList>
            <person name="Kawai M."/>
            <person name="Futagami T."/>
            <person name="Toyoda A."/>
            <person name="Takaki Y."/>
            <person name="Nishi S."/>
            <person name="Hori S."/>
            <person name="Arai W."/>
            <person name="Tsubouchi T."/>
            <person name="Morono Y."/>
            <person name="Uchiyama I."/>
            <person name="Ito T."/>
            <person name="Fujiyama A."/>
            <person name="Inagaki F."/>
            <person name="Takami H."/>
        </authorList>
    </citation>
    <scope>NUCLEOTIDE SEQUENCE</scope>
    <source>
        <strain evidence="9">Expedition CK06-06</strain>
    </source>
</reference>
<dbReference type="GO" id="GO:0016491">
    <property type="term" value="F:oxidoreductase activity"/>
    <property type="evidence" value="ECO:0007669"/>
    <property type="project" value="UniProtKB-KW"/>
</dbReference>